<dbReference type="STRING" id="1855823.MCCS_07390"/>
<accession>A0A1W7A9Y5</accession>
<keyword evidence="6" id="KW-1185">Reference proteome</keyword>
<name>A0A1W7A9Y5_9STAP</name>
<organism evidence="5 6">
    <name type="scientific">Macrococcoides canis</name>
    <dbReference type="NCBI Taxonomy" id="1855823"/>
    <lineage>
        <taxon>Bacteria</taxon>
        <taxon>Bacillati</taxon>
        <taxon>Bacillota</taxon>
        <taxon>Bacilli</taxon>
        <taxon>Bacillales</taxon>
        <taxon>Staphylococcaceae</taxon>
        <taxon>Macrococcoides</taxon>
    </lineage>
</organism>
<sequence length="188" mass="20537">MKVKLLSISLITLSLLFAACSEDTEDKNTKEESSAKATETESNSSKISTEDTAEESVDTETNVSDALKLGDTKKIDDVTFTVNDVKVTDERNEFNDVKAEKVITIFTTVKSDAKEDYVAGQEADVYVNGKKSEAYPLGTDKTETISTGRTADVAQSFAVPKDAKEIEIEIKPLFSIGNDKALYKVTIE</sequence>
<feature type="region of interest" description="Disordered" evidence="2">
    <location>
        <begin position="23"/>
        <end position="63"/>
    </location>
</feature>
<dbReference type="Gene3D" id="2.60.40.1240">
    <property type="match status" value="1"/>
</dbReference>
<protein>
    <submittedName>
        <fullName evidence="5">Telomeric repeat-binding factor 2</fullName>
    </submittedName>
</protein>
<dbReference type="PROSITE" id="PS51257">
    <property type="entry name" value="PROKAR_LIPOPROTEIN"/>
    <property type="match status" value="1"/>
</dbReference>
<dbReference type="AlphaFoldDB" id="A0A1W7A9Y5"/>
<dbReference type="KEGG" id="mcak:MCCS_07390"/>
<dbReference type="Proteomes" id="UP000194154">
    <property type="component" value="Chromosome"/>
</dbReference>
<evidence type="ECO:0000256" key="1">
    <source>
        <dbReference type="ARBA" id="ARBA00022729"/>
    </source>
</evidence>
<reference evidence="5 6" key="1">
    <citation type="journal article" date="2017" name="Int. J. Syst. Evol. Microbiol.">
        <title>Macrococcus canis sp. nov., a skin bacterium associated with infections in dogs.</title>
        <authorList>
            <person name="Gobeli Brawand S."/>
            <person name="Cotting K."/>
            <person name="Gomez-Sanz E."/>
            <person name="Collaud A."/>
            <person name="Thomann A."/>
            <person name="Brodard I."/>
            <person name="Rodriguez-Campos S."/>
            <person name="Strauss C."/>
            <person name="Perreten V."/>
        </authorList>
    </citation>
    <scope>NUCLEOTIDE SEQUENCE [LARGE SCALE GENOMIC DNA]</scope>
    <source>
        <strain evidence="5 6">KM45013</strain>
    </source>
</reference>
<feature type="chain" id="PRO_5039431544" evidence="3">
    <location>
        <begin position="19"/>
        <end position="188"/>
    </location>
</feature>
<dbReference type="OrthoDB" id="2389281at2"/>
<gene>
    <name evidence="5" type="ORF">MCCS_07390</name>
</gene>
<evidence type="ECO:0000256" key="3">
    <source>
        <dbReference type="SAM" id="SignalP"/>
    </source>
</evidence>
<evidence type="ECO:0000256" key="2">
    <source>
        <dbReference type="SAM" id="MobiDB-lite"/>
    </source>
</evidence>
<dbReference type="Pfam" id="PF11611">
    <property type="entry name" value="DUF4352"/>
    <property type="match status" value="1"/>
</dbReference>
<dbReference type="RefSeq" id="WP_086042058.1">
    <property type="nucleotide sequence ID" value="NZ_CBCRZA010000001.1"/>
</dbReference>
<feature type="domain" description="DUF4352" evidence="4">
    <location>
        <begin position="68"/>
        <end position="175"/>
    </location>
</feature>
<dbReference type="InterPro" id="IPR029050">
    <property type="entry name" value="Immunoprotect_excell_Ig-like"/>
</dbReference>
<keyword evidence="1 3" id="KW-0732">Signal</keyword>
<dbReference type="EMBL" id="CP021059">
    <property type="protein sequence ID" value="ARQ06388.1"/>
    <property type="molecule type" value="Genomic_DNA"/>
</dbReference>
<feature type="compositionally biased region" description="Low complexity" evidence="2">
    <location>
        <begin position="35"/>
        <end position="45"/>
    </location>
</feature>
<proteinExistence type="predicted"/>
<evidence type="ECO:0000259" key="4">
    <source>
        <dbReference type="Pfam" id="PF11611"/>
    </source>
</evidence>
<dbReference type="InterPro" id="IPR029051">
    <property type="entry name" value="DUF4352"/>
</dbReference>
<dbReference type="GeneID" id="35294876"/>
<evidence type="ECO:0000313" key="6">
    <source>
        <dbReference type="Proteomes" id="UP000194154"/>
    </source>
</evidence>
<feature type="signal peptide" evidence="3">
    <location>
        <begin position="1"/>
        <end position="18"/>
    </location>
</feature>
<evidence type="ECO:0000313" key="5">
    <source>
        <dbReference type="EMBL" id="ARQ06388.1"/>
    </source>
</evidence>